<dbReference type="InterPro" id="IPR007549">
    <property type="entry name" value="DUF512"/>
</dbReference>
<dbReference type="Pfam" id="PF04459">
    <property type="entry name" value="DUF512"/>
    <property type="match status" value="1"/>
</dbReference>
<dbReference type="Gene3D" id="2.30.42.10">
    <property type="match status" value="1"/>
</dbReference>
<gene>
    <name evidence="4" type="ORF">EDC19_0715</name>
</gene>
<dbReference type="InterPro" id="IPR045375">
    <property type="entry name" value="Put_radical_SAM-like_N"/>
</dbReference>
<dbReference type="InterPro" id="IPR058240">
    <property type="entry name" value="rSAM_sf"/>
</dbReference>
<evidence type="ECO:0000313" key="4">
    <source>
        <dbReference type="EMBL" id="TCK98295.1"/>
    </source>
</evidence>
<dbReference type="Gene3D" id="3.20.20.70">
    <property type="entry name" value="Aldolase class I"/>
    <property type="match status" value="1"/>
</dbReference>
<dbReference type="InterPro" id="IPR013785">
    <property type="entry name" value="Aldolase_TIM"/>
</dbReference>
<dbReference type="EMBL" id="SMGQ01000011">
    <property type="protein sequence ID" value="TCK98295.1"/>
    <property type="molecule type" value="Genomic_DNA"/>
</dbReference>
<comment type="caution">
    <text evidence="4">The sequence shown here is derived from an EMBL/GenBank/DDBJ whole genome shotgun (WGS) entry which is preliminary data.</text>
</comment>
<dbReference type="InterPro" id="IPR041489">
    <property type="entry name" value="PDZ_6"/>
</dbReference>
<dbReference type="InterPro" id="IPR036034">
    <property type="entry name" value="PDZ_sf"/>
</dbReference>
<protein>
    <submittedName>
        <fullName evidence="4">Putative radical SAM enzyme (TIGR03279 family)</fullName>
    </submittedName>
</protein>
<accession>A0A4R1MYS2</accession>
<dbReference type="Pfam" id="PF19238">
    <property type="entry name" value="Radical_SAM_2"/>
    <property type="match status" value="1"/>
</dbReference>
<evidence type="ECO:0000259" key="3">
    <source>
        <dbReference type="Pfam" id="PF19238"/>
    </source>
</evidence>
<feature type="domain" description="PDZ" evidence="2">
    <location>
        <begin position="7"/>
        <end position="50"/>
    </location>
</feature>
<dbReference type="Pfam" id="PF17820">
    <property type="entry name" value="PDZ_6"/>
    <property type="match status" value="1"/>
</dbReference>
<evidence type="ECO:0000259" key="2">
    <source>
        <dbReference type="Pfam" id="PF17820"/>
    </source>
</evidence>
<dbReference type="SUPFAM" id="SSF50156">
    <property type="entry name" value="PDZ domain-like"/>
    <property type="match status" value="1"/>
</dbReference>
<reference evidence="4 5" key="1">
    <citation type="submission" date="2019-03" db="EMBL/GenBank/DDBJ databases">
        <title>Genomic Encyclopedia of Type Strains, Phase IV (KMG-IV): sequencing the most valuable type-strain genomes for metagenomic binning, comparative biology and taxonomic classification.</title>
        <authorList>
            <person name="Goeker M."/>
        </authorList>
    </citation>
    <scope>NUCLEOTIDE SEQUENCE [LARGE SCALE GENOMIC DNA]</scope>
    <source>
        <strain evidence="4 5">DSM 24176</strain>
    </source>
</reference>
<dbReference type="SUPFAM" id="SSF102114">
    <property type="entry name" value="Radical SAM enzymes"/>
    <property type="match status" value="1"/>
</dbReference>
<dbReference type="Proteomes" id="UP000294545">
    <property type="component" value="Unassembled WGS sequence"/>
</dbReference>
<evidence type="ECO:0000259" key="1">
    <source>
        <dbReference type="Pfam" id="PF04459"/>
    </source>
</evidence>
<organism evidence="4 5">
    <name type="scientific">Natranaerovirga hydrolytica</name>
    <dbReference type="NCBI Taxonomy" id="680378"/>
    <lineage>
        <taxon>Bacteria</taxon>
        <taxon>Bacillati</taxon>
        <taxon>Bacillota</taxon>
        <taxon>Clostridia</taxon>
        <taxon>Lachnospirales</taxon>
        <taxon>Natranaerovirgaceae</taxon>
        <taxon>Natranaerovirga</taxon>
    </lineage>
</organism>
<dbReference type="RefSeq" id="WP_132280605.1">
    <property type="nucleotide sequence ID" value="NZ_SMGQ01000011.1"/>
</dbReference>
<dbReference type="AlphaFoldDB" id="A0A4R1MYS2"/>
<feature type="domain" description="Putative radical SAM N-terminal" evidence="3">
    <location>
        <begin position="70"/>
        <end position="219"/>
    </location>
</feature>
<evidence type="ECO:0000313" key="5">
    <source>
        <dbReference type="Proteomes" id="UP000294545"/>
    </source>
</evidence>
<keyword evidence="5" id="KW-1185">Reference proteome</keyword>
<proteinExistence type="predicted"/>
<name>A0A4R1MYS2_9FIRM</name>
<dbReference type="OrthoDB" id="9774724at2"/>
<sequence length="437" mass="50290">MNERQHVIRKIEKGSIAQEVGIEIGDRLISINDNPVSDALDYHFLVADEYLEVLIEKNDGEQWLLEIEKGEEESLGIEFESSLMDEYKSCTNKCVFCFIDQLPKGMRETLYFKDDDSRLSFLQGNYITLTNMKEKDVDRIIQYRLSPINVSVHTTNTELRKKMLNNKFAGNILHYIQKFYEAGIIMNAQIVLCKGLNDGEELFDSIKDLSQFIPYMQSVSVVPVGLSKHRKGLYPLEPFSKEDAQKVLETIHYWQEKLYKKNKTHFIHAGDEFYLLAGETLPNEDNYDGYLQLENGVGMYRVFLDEFEAYYNTLENDHNLSKEVTIATGVLAYGLIDEITKKINEKYPNVKINVHPIINHFFGERITVSGLLTGQDIINQLKDKHLGQRLLLPNNLLRSGEEILLDNVTIREIENTLQVSVAIVQSTGKDFINKIIS</sequence>
<feature type="domain" description="DUF512" evidence="1">
    <location>
        <begin position="222"/>
        <end position="425"/>
    </location>
</feature>